<evidence type="ECO:0000313" key="1">
    <source>
        <dbReference type="EMBL" id="TGY80051.1"/>
    </source>
</evidence>
<comment type="caution">
    <text evidence="1">The sequence shown here is derived from an EMBL/GenBank/DDBJ whole genome shotgun (WGS) entry which is preliminary data.</text>
</comment>
<gene>
    <name evidence="1" type="ORF">E5331_04505</name>
</gene>
<protein>
    <submittedName>
        <fullName evidence="1">Uncharacterized protein</fullName>
    </submittedName>
</protein>
<organism evidence="1 2">
    <name type="scientific">Lepagella muris</name>
    <dbReference type="NCBI Taxonomy" id="3032870"/>
    <lineage>
        <taxon>Bacteria</taxon>
        <taxon>Pseudomonadati</taxon>
        <taxon>Bacteroidota</taxon>
        <taxon>Bacteroidia</taxon>
        <taxon>Bacteroidales</taxon>
        <taxon>Muribaculaceae</taxon>
        <taxon>Lepagella</taxon>
    </lineage>
</organism>
<dbReference type="EMBL" id="SRYB01000004">
    <property type="protein sequence ID" value="TGY80051.1"/>
    <property type="molecule type" value="Genomic_DNA"/>
</dbReference>
<dbReference type="Proteomes" id="UP000306319">
    <property type="component" value="Unassembled WGS sequence"/>
</dbReference>
<proteinExistence type="predicted"/>
<sequence length="473" mass="53794">MKLKQIFNITLISCVVMLSSCDSRLDLVPKGESTLDNIEDISLLLNQEYSLGILPFSDLGLICNESLGCMLSVPEVLSSSNTLNYAYMTYNEDVDRVTLCQSDERYSAIYKYVNYMNTVIAKLEDVEGSDARKNELRAKSRVMRSYLHWLCVNIYARQYDEATASEDGGIPYVTDIDNMAVKRKLSLSETYRNILEDCTDEVISMLPDETTDIIQPDRAFGNAVRGKVLMQMKRYSEALSYLQKALELNGGIEDRSVLKETGEWILPRTVSNNYVWIGAGIRVSPTTEVISLETCAKFEKNDYAIRYLGSNGWDFGYGKMYSGIEGSRMFMGWSTCTNPYGITSDHLYYDVAECLIRTGRIRDGLVLVDKVRKNRVENASSYVKVYDIFPIDEHRAMALLQPAKWIECLGGYENFFDMKRWNSEEGYRQTISRSLGDYGTYTLSPDSPLWILPFPGNATRHNPTLTQNFGTKK</sequence>
<keyword evidence="2" id="KW-1185">Reference proteome</keyword>
<name>A0AC61RJK8_9BACT</name>
<accession>A0AC61RJK8</accession>
<reference evidence="1" key="1">
    <citation type="submission" date="2019-04" db="EMBL/GenBank/DDBJ databases">
        <title>Microbes associate with the intestines of laboratory mice.</title>
        <authorList>
            <person name="Navarre W."/>
            <person name="Wong E."/>
            <person name="Huang K."/>
            <person name="Tropini C."/>
            <person name="Ng K."/>
            <person name="Yu B."/>
        </authorList>
    </citation>
    <scope>NUCLEOTIDE SEQUENCE</scope>
    <source>
        <strain evidence="1">NM04_E33</strain>
    </source>
</reference>
<evidence type="ECO:0000313" key="2">
    <source>
        <dbReference type="Proteomes" id="UP000306319"/>
    </source>
</evidence>